<dbReference type="SUPFAM" id="SSF52799">
    <property type="entry name" value="(Phosphotyrosine protein) phosphatases II"/>
    <property type="match status" value="1"/>
</dbReference>
<reference evidence="13" key="1">
    <citation type="submission" date="2020-05" db="EMBL/GenBank/DDBJ databases">
        <title>Phylogenomic resolution of chytrid fungi.</title>
        <authorList>
            <person name="Stajich J.E."/>
            <person name="Amses K."/>
            <person name="Simmons R."/>
            <person name="Seto K."/>
            <person name="Myers J."/>
            <person name="Bonds A."/>
            <person name="Quandt C.A."/>
            <person name="Barry K."/>
            <person name="Liu P."/>
            <person name="Grigoriev I."/>
            <person name="Longcore J.E."/>
            <person name="James T.Y."/>
        </authorList>
    </citation>
    <scope>NUCLEOTIDE SEQUENCE</scope>
    <source>
        <strain evidence="13">JEL0476</strain>
    </source>
</reference>
<organism evidence="13 14">
    <name type="scientific">Clydaea vesicula</name>
    <dbReference type="NCBI Taxonomy" id="447962"/>
    <lineage>
        <taxon>Eukaryota</taxon>
        <taxon>Fungi</taxon>
        <taxon>Fungi incertae sedis</taxon>
        <taxon>Chytridiomycota</taxon>
        <taxon>Chytridiomycota incertae sedis</taxon>
        <taxon>Chytridiomycetes</taxon>
        <taxon>Lobulomycetales</taxon>
        <taxon>Lobulomycetaceae</taxon>
        <taxon>Clydaea</taxon>
    </lineage>
</organism>
<comment type="similarity">
    <text evidence="1">Belongs to the protein-tyrosine phosphatase family.</text>
</comment>
<evidence type="ECO:0000256" key="7">
    <source>
        <dbReference type="ARBA" id="ARBA00023288"/>
    </source>
</evidence>
<evidence type="ECO:0000256" key="4">
    <source>
        <dbReference type="ARBA" id="ARBA00022801"/>
    </source>
</evidence>
<dbReference type="Gene3D" id="3.90.190.10">
    <property type="entry name" value="Protein tyrosine phosphatase superfamily"/>
    <property type="match status" value="1"/>
</dbReference>
<feature type="compositionally biased region" description="Low complexity" evidence="10">
    <location>
        <begin position="1"/>
        <end position="21"/>
    </location>
</feature>
<keyword evidence="14" id="KW-1185">Reference proteome</keyword>
<dbReference type="PROSITE" id="PS50056">
    <property type="entry name" value="TYR_PHOSPHATASE_2"/>
    <property type="match status" value="1"/>
</dbReference>
<dbReference type="EC" id="3.1.3.48" evidence="2"/>
<evidence type="ECO:0000313" key="13">
    <source>
        <dbReference type="EMBL" id="KAJ3225403.1"/>
    </source>
</evidence>
<dbReference type="PANTHER" id="PTHR23339">
    <property type="entry name" value="TYROSINE SPECIFIC PROTEIN PHOSPHATASE AND DUAL SPECIFICITY PROTEIN PHOSPHATASE"/>
    <property type="match status" value="1"/>
</dbReference>
<dbReference type="GO" id="GO:0005737">
    <property type="term" value="C:cytoplasm"/>
    <property type="evidence" value="ECO:0007669"/>
    <property type="project" value="UniProtKB-ARBA"/>
</dbReference>
<dbReference type="EMBL" id="JADGJW010000062">
    <property type="protein sequence ID" value="KAJ3225403.1"/>
    <property type="molecule type" value="Genomic_DNA"/>
</dbReference>
<name>A0AAD5U5Q4_9FUNG</name>
<protein>
    <recommendedName>
        <fullName evidence="2">protein-tyrosine-phosphatase</fullName>
        <ecNumber evidence="2">3.1.3.48</ecNumber>
    </recommendedName>
</protein>
<feature type="region of interest" description="Disordered" evidence="10">
    <location>
        <begin position="1"/>
        <end position="22"/>
    </location>
</feature>
<keyword evidence="4" id="KW-0378">Hydrolase</keyword>
<dbReference type="SMART" id="SM00404">
    <property type="entry name" value="PTPc_motif"/>
    <property type="match status" value="1"/>
</dbReference>
<comment type="catalytic activity">
    <reaction evidence="9">
        <text>O-phospho-L-tyrosyl-[protein] + H2O = L-tyrosyl-[protein] + phosphate</text>
        <dbReference type="Rhea" id="RHEA:10684"/>
        <dbReference type="Rhea" id="RHEA-COMP:10136"/>
        <dbReference type="Rhea" id="RHEA-COMP:20101"/>
        <dbReference type="ChEBI" id="CHEBI:15377"/>
        <dbReference type="ChEBI" id="CHEBI:43474"/>
        <dbReference type="ChEBI" id="CHEBI:46858"/>
        <dbReference type="ChEBI" id="CHEBI:61978"/>
        <dbReference type="EC" id="3.1.3.48"/>
    </reaction>
</comment>
<accession>A0AAD5U5Q4</accession>
<feature type="domain" description="Tyrosine-protein phosphatase" evidence="11">
    <location>
        <begin position="33"/>
        <end position="196"/>
    </location>
</feature>
<sequence>MSSSPISPSPPSMSNENSNSSQLPNIPFNRVLSPIEYKNLKFLVLDCPTEQTIHQYVKELKSRGVTDVVRVCEPTYNKIVFEQVGINVFDWPFKDGGLPPAETIANFLNLCDERFVGGLVSSKDELNKGTEPVIAVHCVAGLGRAPVLVAIAFIEAGMVPLDTIEYVRRRRRGAFNSIQLQWLVDTYKRQWGKKSSRKIGFGHAGKRPSSPSSSRDGNDNQNSEVNPPPSKESTSILGKLFKFNKKNNSSTQVGLVTV</sequence>
<evidence type="ECO:0000256" key="10">
    <source>
        <dbReference type="SAM" id="MobiDB-lite"/>
    </source>
</evidence>
<dbReference type="Proteomes" id="UP001211065">
    <property type="component" value="Unassembled WGS sequence"/>
</dbReference>
<evidence type="ECO:0000313" key="14">
    <source>
        <dbReference type="Proteomes" id="UP001211065"/>
    </source>
</evidence>
<dbReference type="GO" id="GO:0004725">
    <property type="term" value="F:protein tyrosine phosphatase activity"/>
    <property type="evidence" value="ECO:0007669"/>
    <property type="project" value="UniProtKB-EC"/>
</dbReference>
<dbReference type="AlphaFoldDB" id="A0AAD5U5Q4"/>
<comment type="caution">
    <text evidence="13">The sequence shown here is derived from an EMBL/GenBank/DDBJ whole genome shotgun (WGS) entry which is preliminary data.</text>
</comment>
<gene>
    <name evidence="13" type="primary">PTP4A3</name>
    <name evidence="13" type="ORF">HK099_006861</name>
</gene>
<evidence type="ECO:0000259" key="12">
    <source>
        <dbReference type="PROSITE" id="PS50056"/>
    </source>
</evidence>
<feature type="compositionally biased region" description="Polar residues" evidence="10">
    <location>
        <begin position="209"/>
        <end position="234"/>
    </location>
</feature>
<evidence type="ECO:0000256" key="2">
    <source>
        <dbReference type="ARBA" id="ARBA00013064"/>
    </source>
</evidence>
<evidence type="ECO:0000256" key="9">
    <source>
        <dbReference type="ARBA" id="ARBA00051722"/>
    </source>
</evidence>
<dbReference type="CDD" id="cd14500">
    <property type="entry name" value="PTP-IVa"/>
    <property type="match status" value="1"/>
</dbReference>
<keyword evidence="6" id="KW-1015">Disulfide bond</keyword>
<feature type="region of interest" description="Disordered" evidence="10">
    <location>
        <begin position="196"/>
        <end position="234"/>
    </location>
</feature>
<keyword evidence="5" id="KW-0904">Protein phosphatase</keyword>
<evidence type="ECO:0000256" key="6">
    <source>
        <dbReference type="ARBA" id="ARBA00023157"/>
    </source>
</evidence>
<dbReference type="InterPro" id="IPR050561">
    <property type="entry name" value="PTP"/>
</dbReference>
<dbReference type="InterPro" id="IPR020422">
    <property type="entry name" value="TYR_PHOSPHATASE_DUAL_dom"/>
</dbReference>
<evidence type="ECO:0000259" key="11">
    <source>
        <dbReference type="PROSITE" id="PS50054"/>
    </source>
</evidence>
<dbReference type="InterPro" id="IPR000387">
    <property type="entry name" value="Tyr_Pase_dom"/>
</dbReference>
<evidence type="ECO:0000256" key="3">
    <source>
        <dbReference type="ARBA" id="ARBA00022481"/>
    </source>
</evidence>
<dbReference type="InterPro" id="IPR029021">
    <property type="entry name" value="Prot-tyrosine_phosphatase-like"/>
</dbReference>
<evidence type="ECO:0000256" key="8">
    <source>
        <dbReference type="ARBA" id="ARBA00023289"/>
    </source>
</evidence>
<dbReference type="FunFam" id="3.90.190.10:FF:000086">
    <property type="entry name" value="Protein tyrosine phosphatase-like protein"/>
    <property type="match status" value="1"/>
</dbReference>
<dbReference type="InterPro" id="IPR003595">
    <property type="entry name" value="Tyr_Pase_cat"/>
</dbReference>
<feature type="domain" description="Tyrosine specific protein phosphatases" evidence="12">
    <location>
        <begin position="113"/>
        <end position="182"/>
    </location>
</feature>
<keyword evidence="7" id="KW-0449">Lipoprotein</keyword>
<dbReference type="PROSITE" id="PS50054">
    <property type="entry name" value="TYR_PHOSPHATASE_DUAL"/>
    <property type="match status" value="1"/>
</dbReference>
<proteinExistence type="inferred from homology"/>
<keyword evidence="8" id="KW-0636">Prenylation</keyword>
<evidence type="ECO:0000256" key="1">
    <source>
        <dbReference type="ARBA" id="ARBA00009580"/>
    </source>
</evidence>
<evidence type="ECO:0000256" key="5">
    <source>
        <dbReference type="ARBA" id="ARBA00022912"/>
    </source>
</evidence>
<keyword evidence="3" id="KW-0488">Methylation</keyword>